<keyword evidence="2" id="KW-1185">Reference proteome</keyword>
<proteinExistence type="predicted"/>
<sequence>MGADDNTVAAWLARLAPGVPAEIDGETVTLTPRPGGAELSAVLYAPSNGERLNAALRLGFSSAQYFDAGLRLSEDGNSLLLSQWLPGVTHWSQAAQPLETLLNQVAYWRLNLAAPPAARNAQSPRQRQELRMRMALAKGIP</sequence>
<dbReference type="HOGENOM" id="CLU_1822732_0_0_4"/>
<dbReference type="KEGG" id="jag:GJA_1695"/>
<dbReference type="AlphaFoldDB" id="W0V4Q5"/>
<evidence type="ECO:0000313" key="2">
    <source>
        <dbReference type="Proteomes" id="UP000027604"/>
    </source>
</evidence>
<accession>W0V4Q5</accession>
<dbReference type="eggNOG" id="ENOG50316D4">
    <property type="taxonomic scope" value="Bacteria"/>
</dbReference>
<dbReference type="EMBL" id="HG322949">
    <property type="protein sequence ID" value="CDG82333.1"/>
    <property type="molecule type" value="Genomic_DNA"/>
</dbReference>
<organism evidence="1 2">
    <name type="scientific">Janthinobacterium agaricidamnosum NBRC 102515 = DSM 9628</name>
    <dbReference type="NCBI Taxonomy" id="1349767"/>
    <lineage>
        <taxon>Bacteria</taxon>
        <taxon>Pseudomonadati</taxon>
        <taxon>Pseudomonadota</taxon>
        <taxon>Betaproteobacteria</taxon>
        <taxon>Burkholderiales</taxon>
        <taxon>Oxalobacteraceae</taxon>
        <taxon>Janthinobacterium</taxon>
    </lineage>
</organism>
<gene>
    <name evidence="1" type="ORF">GJA_1695</name>
</gene>
<dbReference type="Proteomes" id="UP000027604">
    <property type="component" value="Chromosome I"/>
</dbReference>
<dbReference type="STRING" id="1349767.GJA_1695"/>
<name>W0V4Q5_9BURK</name>
<protein>
    <recommendedName>
        <fullName evidence="3">Type III secretion protein</fullName>
    </recommendedName>
</protein>
<evidence type="ECO:0000313" key="1">
    <source>
        <dbReference type="EMBL" id="CDG82333.1"/>
    </source>
</evidence>
<dbReference type="RefSeq" id="WP_051780438.1">
    <property type="nucleotide sequence ID" value="NZ_BCTH01000007.1"/>
</dbReference>
<evidence type="ECO:0008006" key="3">
    <source>
        <dbReference type="Google" id="ProtNLM"/>
    </source>
</evidence>
<dbReference type="PATRIC" id="fig|1349767.4.peg.3372"/>
<reference evidence="1 2" key="1">
    <citation type="journal article" date="2015" name="Genome Announc.">
        <title>Genome Sequence of Mushroom Soft-Rot Pathogen Janthinobacterium agaricidamnosum.</title>
        <authorList>
            <person name="Graupner K."/>
            <person name="Lackner G."/>
            <person name="Hertweck C."/>
        </authorList>
    </citation>
    <scope>NUCLEOTIDE SEQUENCE [LARGE SCALE GENOMIC DNA]</scope>
    <source>
        <strain evidence="2">NBRC 102515 / DSM 9628</strain>
    </source>
</reference>